<feature type="domain" description="Methyltransferase type 11" evidence="1">
    <location>
        <begin position="51"/>
        <end position="150"/>
    </location>
</feature>
<dbReference type="GO" id="GO:0008757">
    <property type="term" value="F:S-adenosylmethionine-dependent methyltransferase activity"/>
    <property type="evidence" value="ECO:0007669"/>
    <property type="project" value="InterPro"/>
</dbReference>
<name>A0AAW1HJE7_SAPOF</name>
<dbReference type="AlphaFoldDB" id="A0AAW1HJE7"/>
<reference evidence="2" key="1">
    <citation type="submission" date="2024-03" db="EMBL/GenBank/DDBJ databases">
        <title>WGS assembly of Saponaria officinalis var. Norfolk2.</title>
        <authorList>
            <person name="Jenkins J."/>
            <person name="Shu S."/>
            <person name="Grimwood J."/>
            <person name="Barry K."/>
            <person name="Goodstein D."/>
            <person name="Schmutz J."/>
            <person name="Leebens-Mack J."/>
            <person name="Osbourn A."/>
        </authorList>
    </citation>
    <scope>NUCLEOTIDE SEQUENCE [LARGE SCALE GENOMIC DNA]</scope>
    <source>
        <strain evidence="2">JIC</strain>
    </source>
</reference>
<sequence length="221" mass="24464">MMNKIRPPRADWYEELFAKVMNKCMKGYESEIGRYKRDLFGQLKGQAKEILEIGIGTGPNLKYYAGESGVRVIGVDPNQKMEKYAREAAEAAGLVSENFEFVHAVGEILPVKDASVDAVIGTLVLCSVKDVDRTLQEVKRVLKPGGIYVFIEHVAAEDGTFLRLAQNILNPVQQLVGDNCHLTRESGRYISEAGFSEIISNVASIPKAFIVNPQVYGIARK</sequence>
<proteinExistence type="predicted"/>
<comment type="caution">
    <text evidence="2">The sequence shown here is derived from an EMBL/GenBank/DDBJ whole genome shotgun (WGS) entry which is preliminary data.</text>
</comment>
<dbReference type="PANTHER" id="PTHR45036:SF1">
    <property type="entry name" value="METHYLTRANSFERASE LIKE 7A"/>
    <property type="match status" value="1"/>
</dbReference>
<dbReference type="EMBL" id="JBDFQZ010000011">
    <property type="protein sequence ID" value="KAK9675934.1"/>
    <property type="molecule type" value="Genomic_DNA"/>
</dbReference>
<protein>
    <recommendedName>
        <fullName evidence="1">Methyltransferase type 11 domain-containing protein</fullName>
    </recommendedName>
</protein>
<dbReference type="InterPro" id="IPR052356">
    <property type="entry name" value="Thiol_S-MT"/>
</dbReference>
<dbReference type="CDD" id="cd02440">
    <property type="entry name" value="AdoMet_MTases"/>
    <property type="match status" value="1"/>
</dbReference>
<dbReference type="InterPro" id="IPR029063">
    <property type="entry name" value="SAM-dependent_MTases_sf"/>
</dbReference>
<accession>A0AAW1HJE7</accession>
<organism evidence="2 3">
    <name type="scientific">Saponaria officinalis</name>
    <name type="common">Common soapwort</name>
    <name type="synonym">Lychnis saponaria</name>
    <dbReference type="NCBI Taxonomy" id="3572"/>
    <lineage>
        <taxon>Eukaryota</taxon>
        <taxon>Viridiplantae</taxon>
        <taxon>Streptophyta</taxon>
        <taxon>Embryophyta</taxon>
        <taxon>Tracheophyta</taxon>
        <taxon>Spermatophyta</taxon>
        <taxon>Magnoliopsida</taxon>
        <taxon>eudicotyledons</taxon>
        <taxon>Gunneridae</taxon>
        <taxon>Pentapetalae</taxon>
        <taxon>Caryophyllales</taxon>
        <taxon>Caryophyllaceae</taxon>
        <taxon>Caryophylleae</taxon>
        <taxon>Saponaria</taxon>
    </lineage>
</organism>
<dbReference type="SUPFAM" id="SSF53335">
    <property type="entry name" value="S-adenosyl-L-methionine-dependent methyltransferases"/>
    <property type="match status" value="1"/>
</dbReference>
<dbReference type="InterPro" id="IPR013216">
    <property type="entry name" value="Methyltransf_11"/>
</dbReference>
<gene>
    <name evidence="2" type="ORF">RND81_11G042400</name>
</gene>
<evidence type="ECO:0000313" key="3">
    <source>
        <dbReference type="Proteomes" id="UP001443914"/>
    </source>
</evidence>
<dbReference type="Proteomes" id="UP001443914">
    <property type="component" value="Unassembled WGS sequence"/>
</dbReference>
<dbReference type="Gene3D" id="3.40.50.150">
    <property type="entry name" value="Vaccinia Virus protein VP39"/>
    <property type="match status" value="1"/>
</dbReference>
<dbReference type="Pfam" id="PF08241">
    <property type="entry name" value="Methyltransf_11"/>
    <property type="match status" value="1"/>
</dbReference>
<keyword evidence="3" id="KW-1185">Reference proteome</keyword>
<dbReference type="PANTHER" id="PTHR45036">
    <property type="entry name" value="METHYLTRANSFERASE LIKE 7B"/>
    <property type="match status" value="1"/>
</dbReference>
<evidence type="ECO:0000259" key="1">
    <source>
        <dbReference type="Pfam" id="PF08241"/>
    </source>
</evidence>
<evidence type="ECO:0000313" key="2">
    <source>
        <dbReference type="EMBL" id="KAK9675934.1"/>
    </source>
</evidence>